<dbReference type="EMBL" id="CABVHY010000026">
    <property type="protein sequence ID" value="VVO27016.1"/>
    <property type="molecule type" value="Genomic_DNA"/>
</dbReference>
<dbReference type="Proteomes" id="UP000379480">
    <property type="component" value="Unassembled WGS sequence"/>
</dbReference>
<reference evidence="1 2" key="1">
    <citation type="submission" date="2019-09" db="EMBL/GenBank/DDBJ databases">
        <authorList>
            <person name="Chandra G."/>
            <person name="Truman W A."/>
        </authorList>
    </citation>
    <scope>NUCLEOTIDE SEQUENCE [LARGE SCALE GENOMIC DNA]</scope>
    <source>
        <strain evidence="1">PS723</strain>
    </source>
</reference>
<organism evidence="1 2">
    <name type="scientific">Pseudomonas fluorescens</name>
    <dbReference type="NCBI Taxonomy" id="294"/>
    <lineage>
        <taxon>Bacteria</taxon>
        <taxon>Pseudomonadati</taxon>
        <taxon>Pseudomonadota</taxon>
        <taxon>Gammaproteobacteria</taxon>
        <taxon>Pseudomonadales</taxon>
        <taxon>Pseudomonadaceae</taxon>
        <taxon>Pseudomonas</taxon>
    </lineage>
</organism>
<gene>
    <name evidence="1" type="ORF">PS723_04682</name>
</gene>
<protein>
    <submittedName>
        <fullName evidence="1">Uncharacterized protein</fullName>
    </submittedName>
</protein>
<evidence type="ECO:0000313" key="1">
    <source>
        <dbReference type="EMBL" id="VVO27016.1"/>
    </source>
</evidence>
<sequence length="246" mass="26421">MPITADNSDYSCLLGIWRANRQLAWGAAVHIGSTKTERTWPAGHSAVANNAAPQGFCRISNSLGLGLSGSWRGYCGSGLARETLSLPTPVSRQTLLSRASSLPQILRRTQCLCLAVILVGASLLAKTSAQPMPVLRRTSLSRAGSLPQVLRRSQQPGLTPLPQDLHRSMLLQANTNPVGAELARDGDFKNAIASKPHSARAVTACAMHRRHQVVAFHQGAQRMAADPQAQRAVYLIVVVMAQGFFK</sequence>
<accession>A0A5E7EJG4</accession>
<name>A0A5E7EJG4_PSEFL</name>
<proteinExistence type="predicted"/>
<dbReference type="AlphaFoldDB" id="A0A5E7EJG4"/>
<evidence type="ECO:0000313" key="2">
    <source>
        <dbReference type="Proteomes" id="UP000379480"/>
    </source>
</evidence>